<evidence type="ECO:0000256" key="6">
    <source>
        <dbReference type="PIRSR" id="PIRSR602129-50"/>
    </source>
</evidence>
<proteinExistence type="inferred from homology"/>
<dbReference type="PANTHER" id="PTHR11999">
    <property type="entry name" value="GROUP II PYRIDOXAL-5-PHOSPHATE DECARBOXYLASE"/>
    <property type="match status" value="1"/>
</dbReference>
<dbReference type="EMBL" id="BAABME010010924">
    <property type="protein sequence ID" value="GAA0182968.1"/>
    <property type="molecule type" value="Genomic_DNA"/>
</dbReference>
<protein>
    <submittedName>
        <fullName evidence="8">Decarboxylase</fullName>
    </submittedName>
</protein>
<dbReference type="InterPro" id="IPR015421">
    <property type="entry name" value="PyrdxlP-dep_Trfase_major"/>
</dbReference>
<keyword evidence="9" id="KW-1185">Reference proteome</keyword>
<dbReference type="Gene3D" id="3.40.640.10">
    <property type="entry name" value="Type I PLP-dependent aspartate aminotransferase-like (Major domain)"/>
    <property type="match status" value="1"/>
</dbReference>
<dbReference type="Gene3D" id="1.20.1340.10">
    <property type="entry name" value="dopa decarboxylase, N-terminal domain"/>
    <property type="match status" value="1"/>
</dbReference>
<feature type="modified residue" description="N6-(pyridoxal phosphate)lysine" evidence="6">
    <location>
        <position position="319"/>
    </location>
</feature>
<comment type="caution">
    <text evidence="8">The sequence shown here is derived from an EMBL/GenBank/DDBJ whole genome shotgun (WGS) entry which is preliminary data.</text>
</comment>
<dbReference type="Proteomes" id="UP001454036">
    <property type="component" value="Unassembled WGS sequence"/>
</dbReference>
<dbReference type="InterPro" id="IPR021115">
    <property type="entry name" value="Pyridoxal-P_BS"/>
</dbReference>
<evidence type="ECO:0000256" key="4">
    <source>
        <dbReference type="ARBA" id="ARBA00022898"/>
    </source>
</evidence>
<organism evidence="8 9">
    <name type="scientific">Lithospermum erythrorhizon</name>
    <name type="common">Purple gromwell</name>
    <name type="synonym">Lithospermum officinale var. erythrorhizon</name>
    <dbReference type="NCBI Taxonomy" id="34254"/>
    <lineage>
        <taxon>Eukaryota</taxon>
        <taxon>Viridiplantae</taxon>
        <taxon>Streptophyta</taxon>
        <taxon>Embryophyta</taxon>
        <taxon>Tracheophyta</taxon>
        <taxon>Spermatophyta</taxon>
        <taxon>Magnoliopsida</taxon>
        <taxon>eudicotyledons</taxon>
        <taxon>Gunneridae</taxon>
        <taxon>Pentapetalae</taxon>
        <taxon>asterids</taxon>
        <taxon>lamiids</taxon>
        <taxon>Boraginales</taxon>
        <taxon>Boraginaceae</taxon>
        <taxon>Boraginoideae</taxon>
        <taxon>Lithospermeae</taxon>
        <taxon>Lithospermum</taxon>
    </lineage>
</organism>
<dbReference type="PANTHER" id="PTHR11999:SF96">
    <property type="entry name" value="TYROSINE DECARBOXYLASE"/>
    <property type="match status" value="1"/>
</dbReference>
<dbReference type="SUPFAM" id="SSF53383">
    <property type="entry name" value="PLP-dependent transferases"/>
    <property type="match status" value="1"/>
</dbReference>
<keyword evidence="3" id="KW-0210">Decarboxylase</keyword>
<dbReference type="InterPro" id="IPR002129">
    <property type="entry name" value="PyrdxlP-dep_de-COase"/>
</dbReference>
<reference evidence="8 9" key="1">
    <citation type="submission" date="2024-01" db="EMBL/GenBank/DDBJ databases">
        <title>The complete chloroplast genome sequence of Lithospermum erythrorhizon: insights into the phylogenetic relationship among Boraginaceae species and the maternal lineages of purple gromwells.</title>
        <authorList>
            <person name="Okada T."/>
            <person name="Watanabe K."/>
        </authorList>
    </citation>
    <scope>NUCLEOTIDE SEQUENCE [LARGE SCALE GENOMIC DNA]</scope>
</reference>
<dbReference type="AlphaFoldDB" id="A0AAV3RRG1"/>
<dbReference type="GO" id="GO:0030170">
    <property type="term" value="F:pyridoxal phosphate binding"/>
    <property type="evidence" value="ECO:0007669"/>
    <property type="project" value="InterPro"/>
</dbReference>
<dbReference type="GO" id="GO:0019752">
    <property type="term" value="P:carboxylic acid metabolic process"/>
    <property type="evidence" value="ECO:0007669"/>
    <property type="project" value="InterPro"/>
</dbReference>
<dbReference type="FunFam" id="3.40.640.10:FF:000025">
    <property type="entry name" value="Histidine decarboxylase"/>
    <property type="match status" value="1"/>
</dbReference>
<evidence type="ECO:0000256" key="7">
    <source>
        <dbReference type="RuleBase" id="RU000382"/>
    </source>
</evidence>
<evidence type="ECO:0000256" key="2">
    <source>
        <dbReference type="ARBA" id="ARBA00009533"/>
    </source>
</evidence>
<dbReference type="InterPro" id="IPR015422">
    <property type="entry name" value="PyrdxlP-dep_Trfase_small"/>
</dbReference>
<dbReference type="GO" id="GO:0005737">
    <property type="term" value="C:cytoplasm"/>
    <property type="evidence" value="ECO:0007669"/>
    <property type="project" value="TreeGrafter"/>
</dbReference>
<sequence>MGTLEMNSDEIAISFSHSLSPLDPEEFRRQGHMIVDFLADYYQNIEQYPVRSQVEPNYLRDRLPKSAPYAPEPIEKILQDLHKDILPGLTHWQNPNFFAHFPSSGSVAGFLGEMLITGFNVVGFNWISSPAATELENVVMDWFGGMLKLPGSFLFSGGGGGVLQGTTCEAMLCTLTAARDRMLKKIGKERIGELVVYVSDQTHFSLQKACQIAGLNRDNIRVVPTTIGFEFSLQPGLLRSVIEADVAAGLAPLYLCATVGTTSTTAADPIGPLCEVAQEFGVWVHVDAAYAGSACICPEFQHFLEGVEGANSISLNAHKWFFTTLDCCCLWVKDPNALIEALSTNPECLRNHASDSKKVVDYKDWQISLSRRFRALKLWMVLRSYGVSNLRNFIRSHIKMAKHFEALVNTDNRFEIVVPRNFAVVCFRVTPCAIKKHDNYVPADSTPKKQDNYFGETKDDVSVVNEFNRKLVDHINESGQAYLTHAVVGRVYIIRLAVGGSLTDYRHVDNAWNLIKDLTDSMLKLC</sequence>
<dbReference type="GO" id="GO:0006520">
    <property type="term" value="P:amino acid metabolic process"/>
    <property type="evidence" value="ECO:0007669"/>
    <property type="project" value="InterPro"/>
</dbReference>
<dbReference type="GO" id="GO:0036469">
    <property type="term" value="F:L-tryptophan decarboxylase activity"/>
    <property type="evidence" value="ECO:0007669"/>
    <property type="project" value="UniProtKB-ARBA"/>
</dbReference>
<dbReference type="Gene3D" id="3.90.1150.10">
    <property type="entry name" value="Aspartate Aminotransferase, domain 1"/>
    <property type="match status" value="1"/>
</dbReference>
<dbReference type="InterPro" id="IPR010977">
    <property type="entry name" value="Aromatic_deC"/>
</dbReference>
<accession>A0AAV3RRG1</accession>
<evidence type="ECO:0000256" key="1">
    <source>
        <dbReference type="ARBA" id="ARBA00001933"/>
    </source>
</evidence>
<evidence type="ECO:0000256" key="5">
    <source>
        <dbReference type="ARBA" id="ARBA00023239"/>
    </source>
</evidence>
<name>A0AAV3RRG1_LITER</name>
<dbReference type="PRINTS" id="PR00800">
    <property type="entry name" value="YHDCRBOXLASE"/>
</dbReference>
<dbReference type="Pfam" id="PF00282">
    <property type="entry name" value="Pyridoxal_deC"/>
    <property type="match status" value="1"/>
</dbReference>
<dbReference type="CDD" id="cd06450">
    <property type="entry name" value="DOPA_deC_like"/>
    <property type="match status" value="1"/>
</dbReference>
<keyword evidence="4 6" id="KW-0663">Pyridoxal phosphate</keyword>
<keyword evidence="5 7" id="KW-0456">Lyase</keyword>
<evidence type="ECO:0000313" key="8">
    <source>
        <dbReference type="EMBL" id="GAA0182968.1"/>
    </source>
</evidence>
<comment type="cofactor">
    <cofactor evidence="1 6 7">
        <name>pyridoxal 5'-phosphate</name>
        <dbReference type="ChEBI" id="CHEBI:597326"/>
    </cofactor>
</comment>
<evidence type="ECO:0000313" key="9">
    <source>
        <dbReference type="Proteomes" id="UP001454036"/>
    </source>
</evidence>
<gene>
    <name evidence="8" type="ORF">LIER_30469</name>
</gene>
<dbReference type="PROSITE" id="PS00392">
    <property type="entry name" value="DDC_GAD_HDC_YDC"/>
    <property type="match status" value="1"/>
</dbReference>
<comment type="similarity">
    <text evidence="2 7">Belongs to the group II decarboxylase family.</text>
</comment>
<dbReference type="InterPro" id="IPR015424">
    <property type="entry name" value="PyrdxlP-dep_Trfase"/>
</dbReference>
<evidence type="ECO:0000256" key="3">
    <source>
        <dbReference type="ARBA" id="ARBA00022793"/>
    </source>
</evidence>